<protein>
    <submittedName>
        <fullName evidence="1">Uncharacterized protein</fullName>
    </submittedName>
</protein>
<reference evidence="1 2" key="1">
    <citation type="journal article" date="2023" name="IMA Fungus">
        <title>Comparative genomic study of the Penicillium genus elucidates a diverse pangenome and 15 lateral gene transfer events.</title>
        <authorList>
            <person name="Petersen C."/>
            <person name="Sorensen T."/>
            <person name="Nielsen M.R."/>
            <person name="Sondergaard T.E."/>
            <person name="Sorensen J.L."/>
            <person name="Fitzpatrick D.A."/>
            <person name="Frisvad J.C."/>
            <person name="Nielsen K.L."/>
        </authorList>
    </citation>
    <scope>NUCLEOTIDE SEQUENCE [LARGE SCALE GENOMIC DNA]</scope>
    <source>
        <strain evidence="1 2">IBT 3361</strain>
    </source>
</reference>
<comment type="caution">
    <text evidence="1">The sequence shown here is derived from an EMBL/GenBank/DDBJ whole genome shotgun (WGS) entry which is preliminary data.</text>
</comment>
<evidence type="ECO:0000313" key="1">
    <source>
        <dbReference type="EMBL" id="KAJ5274296.1"/>
    </source>
</evidence>
<organism evidence="1 2">
    <name type="scientific">Penicillium chrysogenum</name>
    <name type="common">Penicillium notatum</name>
    <dbReference type="NCBI Taxonomy" id="5076"/>
    <lineage>
        <taxon>Eukaryota</taxon>
        <taxon>Fungi</taxon>
        <taxon>Dikarya</taxon>
        <taxon>Ascomycota</taxon>
        <taxon>Pezizomycotina</taxon>
        <taxon>Eurotiomycetes</taxon>
        <taxon>Eurotiomycetidae</taxon>
        <taxon>Eurotiales</taxon>
        <taxon>Aspergillaceae</taxon>
        <taxon>Penicillium</taxon>
        <taxon>Penicillium chrysogenum species complex</taxon>
    </lineage>
</organism>
<keyword evidence="2" id="KW-1185">Reference proteome</keyword>
<dbReference type="EMBL" id="JAPVEB010000002">
    <property type="protein sequence ID" value="KAJ5274296.1"/>
    <property type="molecule type" value="Genomic_DNA"/>
</dbReference>
<name>A0ABQ8WNQ6_PENCH</name>
<gene>
    <name evidence="1" type="ORF">N7505_002841</name>
</gene>
<dbReference type="Proteomes" id="UP001220256">
    <property type="component" value="Unassembled WGS sequence"/>
</dbReference>
<proteinExistence type="predicted"/>
<accession>A0ABQ8WNQ6</accession>
<evidence type="ECO:0000313" key="2">
    <source>
        <dbReference type="Proteomes" id="UP001220256"/>
    </source>
</evidence>
<sequence>MPPNRNPMRFYFGSLFIDGREIQEPSWRPRPEFVEKDHKHESYVDYSQYMRRYPPPEQFGQTLFPTLLPNQANRHQVADLRSIPVITNGQLEELADLQSRAIQREVARVRIEETIACAIADLDAAMSGIPDSSAFLARWRGRWSRLRLR</sequence>